<dbReference type="Pfam" id="PF09787">
    <property type="entry name" value="Golgin_A5"/>
    <property type="match status" value="1"/>
</dbReference>
<feature type="coiled-coil region" evidence="7">
    <location>
        <begin position="417"/>
        <end position="465"/>
    </location>
</feature>
<dbReference type="FunCoup" id="A0A7R8V600">
    <property type="interactions" value="155"/>
</dbReference>
<dbReference type="OMA" id="QQEYMST"/>
<keyword evidence="6 9" id="KW-0472">Membrane</keyword>
<feature type="compositionally biased region" description="Low complexity" evidence="8">
    <location>
        <begin position="54"/>
        <end position="67"/>
    </location>
</feature>
<evidence type="ECO:0000256" key="6">
    <source>
        <dbReference type="ARBA" id="ARBA00023136"/>
    </source>
</evidence>
<comment type="subcellular location">
    <subcellularLocation>
        <location evidence="1">Golgi apparatus membrane</location>
        <topology evidence="1">Single-pass type IV membrane protein</topology>
    </subcellularLocation>
</comment>
<proteinExistence type="predicted"/>
<name>A0A7R8V600_HERIL</name>
<dbReference type="InParanoid" id="A0A7R8V600"/>
<dbReference type="InterPro" id="IPR019177">
    <property type="entry name" value="Golgin_subfamily_A_member_5"/>
</dbReference>
<feature type="region of interest" description="Disordered" evidence="8">
    <location>
        <begin position="23"/>
        <end position="114"/>
    </location>
</feature>
<evidence type="ECO:0000256" key="7">
    <source>
        <dbReference type="SAM" id="Coils"/>
    </source>
</evidence>
<accession>A0A7R8V600</accession>
<keyword evidence="3 9" id="KW-1133">Transmembrane helix</keyword>
<sequence length="545" mass="62318">MSWISDLAGRAENILNKLDQNAANVLQQPNRPESTKSETEEPRIDPISTETIRRNLSSNSLSLSRSLTPKRSARNDLNVPMKIENGEGSVKSDKLSGGGSNISSRRSSIGSRTDGTVIEQEMTSSTHSNSKTSNQDLSLERELAAMKIILAEVTAERNELQGDLDVLQAQIKQSGAENRIRELEQLVDALAVERDEVTKERDQIKSSVDEYIKSISELETNLSKVRQSIIELTEKSDWQTKEISQKSIELQEYRKKAQATLQMKEKIIEELKAKGSSTDQNLDNNNEKILNMEINGLRQENQHLRDEMKNLHDQIESSKAFIENLEQQLNDKTAEISSIHNANREKLTIEQRRAQQFESENLILNQELNAVRDEMNRQQKSFSARLHEKTNELMKLRSQMSESPTLLSDNGNFENRMQSLTQALVKKQAALETVTAERNAMRLQLEKVEDQLRHLMVEQRQQRSQIINVNDTDDVKAQMPLLMQENPFDTNVTRRVKRAYTSLDSAGIRLGVFLRRYPLVRIMVFIYIAFLHLWVMFVLLSSTPS</sequence>
<dbReference type="EMBL" id="LR899014">
    <property type="protein sequence ID" value="CAD7093506.1"/>
    <property type="molecule type" value="Genomic_DNA"/>
</dbReference>
<feature type="compositionally biased region" description="Low complexity" evidence="8">
    <location>
        <begin position="101"/>
        <end position="112"/>
    </location>
</feature>
<evidence type="ECO:0000256" key="9">
    <source>
        <dbReference type="SAM" id="Phobius"/>
    </source>
</evidence>
<evidence type="ECO:0000256" key="5">
    <source>
        <dbReference type="ARBA" id="ARBA00023054"/>
    </source>
</evidence>
<evidence type="ECO:0000256" key="2">
    <source>
        <dbReference type="ARBA" id="ARBA00022692"/>
    </source>
</evidence>
<dbReference type="Proteomes" id="UP000594454">
    <property type="component" value="Chromosome 6"/>
</dbReference>
<protein>
    <recommendedName>
        <fullName evidence="12">Golgin-84</fullName>
    </recommendedName>
</protein>
<dbReference type="GO" id="GO:0031985">
    <property type="term" value="C:Golgi cisterna"/>
    <property type="evidence" value="ECO:0007669"/>
    <property type="project" value="TreeGrafter"/>
</dbReference>
<keyword evidence="11" id="KW-1185">Reference proteome</keyword>
<reference evidence="10 11" key="1">
    <citation type="submission" date="2020-11" db="EMBL/GenBank/DDBJ databases">
        <authorList>
            <person name="Wallbank WR R."/>
            <person name="Pardo Diaz C."/>
            <person name="Kozak K."/>
            <person name="Martin S."/>
            <person name="Jiggins C."/>
            <person name="Moest M."/>
            <person name="Warren A I."/>
            <person name="Generalovic N T."/>
            <person name="Byers J.R.P. K."/>
            <person name="Montejo-Kovacevich G."/>
            <person name="Yen C E."/>
        </authorList>
    </citation>
    <scope>NUCLEOTIDE SEQUENCE [LARGE SCALE GENOMIC DNA]</scope>
</reference>
<evidence type="ECO:0008006" key="12">
    <source>
        <dbReference type="Google" id="ProtNLM"/>
    </source>
</evidence>
<evidence type="ECO:0000256" key="3">
    <source>
        <dbReference type="ARBA" id="ARBA00022989"/>
    </source>
</evidence>
<evidence type="ECO:0000313" key="10">
    <source>
        <dbReference type="EMBL" id="CAD7093506.1"/>
    </source>
</evidence>
<keyword evidence="5 7" id="KW-0175">Coiled coil</keyword>
<feature type="transmembrane region" description="Helical" evidence="9">
    <location>
        <begin position="519"/>
        <end position="540"/>
    </location>
</feature>
<dbReference type="OrthoDB" id="248903at2759"/>
<evidence type="ECO:0000313" key="11">
    <source>
        <dbReference type="Proteomes" id="UP000594454"/>
    </source>
</evidence>
<dbReference type="GO" id="GO:0000301">
    <property type="term" value="P:retrograde transport, vesicle recycling within Golgi"/>
    <property type="evidence" value="ECO:0007669"/>
    <property type="project" value="TreeGrafter"/>
</dbReference>
<organism evidence="10 11">
    <name type="scientific">Hermetia illucens</name>
    <name type="common">Black soldier fly</name>
    <dbReference type="NCBI Taxonomy" id="343691"/>
    <lineage>
        <taxon>Eukaryota</taxon>
        <taxon>Metazoa</taxon>
        <taxon>Ecdysozoa</taxon>
        <taxon>Arthropoda</taxon>
        <taxon>Hexapoda</taxon>
        <taxon>Insecta</taxon>
        <taxon>Pterygota</taxon>
        <taxon>Neoptera</taxon>
        <taxon>Endopterygota</taxon>
        <taxon>Diptera</taxon>
        <taxon>Brachycera</taxon>
        <taxon>Stratiomyomorpha</taxon>
        <taxon>Stratiomyidae</taxon>
        <taxon>Hermetiinae</taxon>
        <taxon>Hermetia</taxon>
    </lineage>
</organism>
<gene>
    <name evidence="10" type="ORF">HERILL_LOCUS15783</name>
</gene>
<dbReference type="PANTHER" id="PTHR13815:SF7">
    <property type="entry name" value="GOLGIN SUBFAMILY A MEMBER 5"/>
    <property type="match status" value="1"/>
</dbReference>
<evidence type="ECO:0000256" key="8">
    <source>
        <dbReference type="SAM" id="MobiDB-lite"/>
    </source>
</evidence>
<dbReference type="GO" id="GO:0000139">
    <property type="term" value="C:Golgi membrane"/>
    <property type="evidence" value="ECO:0007669"/>
    <property type="project" value="UniProtKB-SubCell"/>
</dbReference>
<feature type="compositionally biased region" description="Basic and acidic residues" evidence="8">
    <location>
        <begin position="33"/>
        <end position="44"/>
    </location>
</feature>
<keyword evidence="2 9" id="KW-0812">Transmembrane</keyword>
<evidence type="ECO:0000256" key="4">
    <source>
        <dbReference type="ARBA" id="ARBA00023034"/>
    </source>
</evidence>
<keyword evidence="4" id="KW-0333">Golgi apparatus</keyword>
<dbReference type="PANTHER" id="PTHR13815">
    <property type="entry name" value="GOLGIN-84"/>
    <property type="match status" value="1"/>
</dbReference>
<feature type="compositionally biased region" description="Polar residues" evidence="8">
    <location>
        <begin position="23"/>
        <end position="32"/>
    </location>
</feature>
<evidence type="ECO:0000256" key="1">
    <source>
        <dbReference type="ARBA" id="ARBA00004409"/>
    </source>
</evidence>
<dbReference type="AlphaFoldDB" id="A0A7R8V600"/>
<dbReference type="GO" id="GO:0007030">
    <property type="term" value="P:Golgi organization"/>
    <property type="evidence" value="ECO:0007669"/>
    <property type="project" value="InterPro"/>
</dbReference>
<feature type="coiled-coil region" evidence="7">
    <location>
        <begin position="150"/>
        <end position="381"/>
    </location>
</feature>